<dbReference type="GO" id="GO:0016279">
    <property type="term" value="F:protein-lysine N-methyltransferase activity"/>
    <property type="evidence" value="ECO:0007669"/>
    <property type="project" value="TreeGrafter"/>
</dbReference>
<evidence type="ECO:0000256" key="1">
    <source>
        <dbReference type="ARBA" id="ARBA00009741"/>
    </source>
</evidence>
<dbReference type="AlphaFoldDB" id="W0EWZ9"/>
<dbReference type="Gene3D" id="3.40.50.150">
    <property type="entry name" value="Vaccinia Virus protein VP39"/>
    <property type="match status" value="1"/>
</dbReference>
<protein>
    <recommendedName>
        <fullName evidence="6">Ribosomal protein L11 methyltransferase</fullName>
        <shortName evidence="6">L11 Mtase</shortName>
        <ecNumber evidence="6">2.1.1.-</ecNumber>
    </recommendedName>
</protein>
<dbReference type="PANTHER" id="PTHR43648:SF1">
    <property type="entry name" value="ELECTRON TRANSFER FLAVOPROTEIN BETA SUBUNIT LYSINE METHYLTRANSFERASE"/>
    <property type="match status" value="1"/>
</dbReference>
<keyword evidence="5 6" id="KW-0949">S-adenosyl-L-methionine</keyword>
<keyword evidence="8" id="KW-1185">Reference proteome</keyword>
<dbReference type="EC" id="2.1.1.-" evidence="6"/>
<dbReference type="GO" id="GO:0032259">
    <property type="term" value="P:methylation"/>
    <property type="evidence" value="ECO:0007669"/>
    <property type="project" value="UniProtKB-KW"/>
</dbReference>
<dbReference type="OrthoDB" id="9785995at2"/>
<comment type="catalytic activity">
    <reaction evidence="6">
        <text>L-lysyl-[protein] + 3 S-adenosyl-L-methionine = N(6),N(6),N(6)-trimethyl-L-lysyl-[protein] + 3 S-adenosyl-L-homocysteine + 3 H(+)</text>
        <dbReference type="Rhea" id="RHEA:54192"/>
        <dbReference type="Rhea" id="RHEA-COMP:9752"/>
        <dbReference type="Rhea" id="RHEA-COMP:13826"/>
        <dbReference type="ChEBI" id="CHEBI:15378"/>
        <dbReference type="ChEBI" id="CHEBI:29969"/>
        <dbReference type="ChEBI" id="CHEBI:57856"/>
        <dbReference type="ChEBI" id="CHEBI:59789"/>
        <dbReference type="ChEBI" id="CHEBI:61961"/>
    </reaction>
</comment>
<dbReference type="GO" id="GO:0005737">
    <property type="term" value="C:cytoplasm"/>
    <property type="evidence" value="ECO:0007669"/>
    <property type="project" value="UniProtKB-SubCell"/>
</dbReference>
<dbReference type="STRING" id="929713.NIASO_09685"/>
<feature type="binding site" evidence="6">
    <location>
        <position position="147"/>
    </location>
    <ligand>
        <name>S-adenosyl-L-methionine</name>
        <dbReference type="ChEBI" id="CHEBI:59789"/>
    </ligand>
</feature>
<dbReference type="NCBIfam" id="NF001785">
    <property type="entry name" value="PRK00517.2-2"/>
    <property type="match status" value="1"/>
</dbReference>
<feature type="binding site" evidence="6">
    <location>
        <position position="210"/>
    </location>
    <ligand>
        <name>S-adenosyl-L-methionine</name>
        <dbReference type="ChEBI" id="CHEBI:59789"/>
    </ligand>
</feature>
<dbReference type="InterPro" id="IPR050078">
    <property type="entry name" value="Ribosomal_L11_MeTrfase_PrmA"/>
</dbReference>
<comment type="function">
    <text evidence="6">Methylates ribosomal protein L11.</text>
</comment>
<keyword evidence="7" id="KW-0687">Ribonucleoprotein</keyword>
<dbReference type="CDD" id="cd02440">
    <property type="entry name" value="AdoMet_MTases"/>
    <property type="match status" value="1"/>
</dbReference>
<proteinExistence type="inferred from homology"/>
<dbReference type="Proteomes" id="UP000003586">
    <property type="component" value="Chromosome"/>
</dbReference>
<feature type="binding site" evidence="6">
    <location>
        <position position="126"/>
    </location>
    <ligand>
        <name>S-adenosyl-L-methionine</name>
        <dbReference type="ChEBI" id="CHEBI:59789"/>
    </ligand>
</feature>
<reference evidence="7 8" key="1">
    <citation type="submission" date="2013-12" db="EMBL/GenBank/DDBJ databases">
        <authorList>
            <consortium name="DOE Joint Genome Institute"/>
            <person name="Eisen J."/>
            <person name="Huntemann M."/>
            <person name="Han J."/>
            <person name="Chen A."/>
            <person name="Kyrpides N."/>
            <person name="Mavromatis K."/>
            <person name="Markowitz V."/>
            <person name="Palaniappan K."/>
            <person name="Ivanova N."/>
            <person name="Schaumberg A."/>
            <person name="Pati A."/>
            <person name="Liolios K."/>
            <person name="Nordberg H.P."/>
            <person name="Cantor M.N."/>
            <person name="Hua S.X."/>
            <person name="Woyke T."/>
        </authorList>
    </citation>
    <scope>NUCLEOTIDE SEQUENCE [LARGE SCALE GENOMIC DNA]</scope>
    <source>
        <strain evidence="8">DSM 19437</strain>
    </source>
</reference>
<evidence type="ECO:0000256" key="5">
    <source>
        <dbReference type="ARBA" id="ARBA00022691"/>
    </source>
</evidence>
<keyword evidence="2 6" id="KW-0963">Cytoplasm</keyword>
<evidence type="ECO:0000256" key="6">
    <source>
        <dbReference type="HAMAP-Rule" id="MF_00735"/>
    </source>
</evidence>
<dbReference type="InterPro" id="IPR029063">
    <property type="entry name" value="SAM-dependent_MTases_sf"/>
</dbReference>
<dbReference type="Pfam" id="PF06325">
    <property type="entry name" value="PrmA"/>
    <property type="match status" value="1"/>
</dbReference>
<dbReference type="HAMAP" id="MF_00735">
    <property type="entry name" value="Methyltr_PrmA"/>
    <property type="match status" value="1"/>
</dbReference>
<feature type="binding site" evidence="6">
    <location>
        <position position="169"/>
    </location>
    <ligand>
        <name>S-adenosyl-L-methionine</name>
        <dbReference type="ChEBI" id="CHEBI:59789"/>
    </ligand>
</feature>
<evidence type="ECO:0000256" key="2">
    <source>
        <dbReference type="ARBA" id="ARBA00022490"/>
    </source>
</evidence>
<organism evidence="7 8">
    <name type="scientific">Niabella soli DSM 19437</name>
    <dbReference type="NCBI Taxonomy" id="929713"/>
    <lineage>
        <taxon>Bacteria</taxon>
        <taxon>Pseudomonadati</taxon>
        <taxon>Bacteroidota</taxon>
        <taxon>Chitinophagia</taxon>
        <taxon>Chitinophagales</taxon>
        <taxon>Chitinophagaceae</taxon>
        <taxon>Niabella</taxon>
    </lineage>
</organism>
<dbReference type="InterPro" id="IPR004498">
    <property type="entry name" value="Ribosomal_PrmA_MeTrfase"/>
</dbReference>
<accession>W0EWZ9</accession>
<dbReference type="KEGG" id="nso:NIASO_09685"/>
<evidence type="ECO:0000313" key="7">
    <source>
        <dbReference type="EMBL" id="AHF15350.1"/>
    </source>
</evidence>
<dbReference type="eggNOG" id="COG2264">
    <property type="taxonomic scope" value="Bacteria"/>
</dbReference>
<comment type="similarity">
    <text evidence="1 6">Belongs to the methyltransferase superfamily. PrmA family.</text>
</comment>
<sequence>MELNEKYTEVVFTNVTAARADLLIAALAEKADGFEEGELTVTAFFSSNKIDNETLDHLAKELELRYEVKELAAQNWNALWESNFEPVLVDDFVAVRASFHPPFPAAQHEVLINPKMSFGTGHHATTWLMMQQMQTIDFKNKSVFDFGTGTGILAILAKKLGAASIRATDLDEWSIANAKENFEINDAAGIELILSDSANQQRTFDVILANINKNILLATIPQLKAQLTPGGTLLLSGLLASDEVEMTTFVKAAGLILTNTIVKNNWLCIRCYAQK</sequence>
<dbReference type="RefSeq" id="WP_008584230.1">
    <property type="nucleotide sequence ID" value="NZ_CP007035.1"/>
</dbReference>
<dbReference type="GO" id="GO:0005840">
    <property type="term" value="C:ribosome"/>
    <property type="evidence" value="ECO:0007669"/>
    <property type="project" value="UniProtKB-KW"/>
</dbReference>
<keyword evidence="4 6" id="KW-0808">Transferase</keyword>
<dbReference type="EMBL" id="CP007035">
    <property type="protein sequence ID" value="AHF15350.1"/>
    <property type="molecule type" value="Genomic_DNA"/>
</dbReference>
<gene>
    <name evidence="6" type="primary">prmA</name>
    <name evidence="7" type="ORF">NIASO_09685</name>
</gene>
<dbReference type="HOGENOM" id="CLU_049382_0_0_10"/>
<dbReference type="PANTHER" id="PTHR43648">
    <property type="entry name" value="ELECTRON TRANSFER FLAVOPROTEIN BETA SUBUNIT LYSINE METHYLTRANSFERASE"/>
    <property type="match status" value="1"/>
</dbReference>
<dbReference type="SUPFAM" id="SSF53335">
    <property type="entry name" value="S-adenosyl-L-methionine-dependent methyltransferases"/>
    <property type="match status" value="1"/>
</dbReference>
<evidence type="ECO:0000313" key="8">
    <source>
        <dbReference type="Proteomes" id="UP000003586"/>
    </source>
</evidence>
<evidence type="ECO:0000256" key="3">
    <source>
        <dbReference type="ARBA" id="ARBA00022603"/>
    </source>
</evidence>
<comment type="subcellular location">
    <subcellularLocation>
        <location evidence="6">Cytoplasm</location>
    </subcellularLocation>
</comment>
<evidence type="ECO:0000256" key="4">
    <source>
        <dbReference type="ARBA" id="ARBA00022679"/>
    </source>
</evidence>
<name>W0EWZ9_9BACT</name>
<keyword evidence="3 6" id="KW-0489">Methyltransferase</keyword>
<keyword evidence="7" id="KW-0689">Ribosomal protein</keyword>